<proteinExistence type="predicted"/>
<sequence length="126" mass="14298">MASLTLASLTLDALAGEIERLRRMKDECGKLSRRNERRLKHGKSLLRKKLGAAVIYPEDKQHVPQAIYISLSFALKDIDHSLKNCPGCTHDGRLFGLFCDIFGFEVAEATVARYYYMADKHRKLGK</sequence>
<gene>
    <name evidence="1" type="ORF">HMPREF1536_01331</name>
</gene>
<reference evidence="1 2" key="1">
    <citation type="submission" date="2013-04" db="EMBL/GenBank/DDBJ databases">
        <title>The Genome Sequence of Parabacteroides gordonii DSM 23371.</title>
        <authorList>
            <consortium name="The Broad Institute Genomics Platform"/>
            <person name="Earl A."/>
            <person name="Ward D."/>
            <person name="Feldgarden M."/>
            <person name="Gevers D."/>
            <person name="Martens E."/>
            <person name="Sakamoto M."/>
            <person name="Benno Y."/>
            <person name="Suzuki N."/>
            <person name="Matsunaga N."/>
            <person name="Koshihara K."/>
            <person name="Seki M."/>
            <person name="Komiya H."/>
            <person name="Walker B."/>
            <person name="Young S."/>
            <person name="Zeng Q."/>
            <person name="Gargeya S."/>
            <person name="Fitzgerald M."/>
            <person name="Haas B."/>
            <person name="Abouelleil A."/>
            <person name="Allen A.W."/>
            <person name="Alvarado L."/>
            <person name="Arachchi H.M."/>
            <person name="Berlin A.M."/>
            <person name="Chapman S.B."/>
            <person name="Gainer-Dewar J."/>
            <person name="Goldberg J."/>
            <person name="Griggs A."/>
            <person name="Gujja S."/>
            <person name="Hansen M."/>
            <person name="Howarth C."/>
            <person name="Imamovic A."/>
            <person name="Ireland A."/>
            <person name="Larimer J."/>
            <person name="McCowan C."/>
            <person name="Murphy C."/>
            <person name="Pearson M."/>
            <person name="Poon T.W."/>
            <person name="Priest M."/>
            <person name="Roberts A."/>
            <person name="Saif S."/>
            <person name="Shea T."/>
            <person name="Sisk P."/>
            <person name="Sykes S."/>
            <person name="Wortman J."/>
            <person name="Nusbaum C."/>
            <person name="Birren B."/>
        </authorList>
    </citation>
    <scope>NUCLEOTIDE SEQUENCE [LARGE SCALE GENOMIC DNA]</scope>
    <source>
        <strain evidence="1 2">MS-1</strain>
    </source>
</reference>
<accession>A0A0F5JL54</accession>
<dbReference type="HOGENOM" id="CLU_2261043_0_0_10"/>
<comment type="caution">
    <text evidence="1">The sequence shown here is derived from an EMBL/GenBank/DDBJ whole genome shotgun (WGS) entry which is preliminary data.</text>
</comment>
<dbReference type="Proteomes" id="UP000033035">
    <property type="component" value="Unassembled WGS sequence"/>
</dbReference>
<evidence type="ECO:0000313" key="2">
    <source>
        <dbReference type="Proteomes" id="UP000033035"/>
    </source>
</evidence>
<organism evidence="1 2">
    <name type="scientific">Parabacteroides gordonii MS-1 = DSM 23371</name>
    <dbReference type="NCBI Taxonomy" id="1203610"/>
    <lineage>
        <taxon>Bacteria</taxon>
        <taxon>Pseudomonadati</taxon>
        <taxon>Bacteroidota</taxon>
        <taxon>Bacteroidia</taxon>
        <taxon>Bacteroidales</taxon>
        <taxon>Tannerellaceae</taxon>
        <taxon>Parabacteroides</taxon>
    </lineage>
</organism>
<keyword evidence="2" id="KW-1185">Reference proteome</keyword>
<protein>
    <submittedName>
        <fullName evidence="1">Uncharacterized protein</fullName>
    </submittedName>
</protein>
<dbReference type="PATRIC" id="fig|1203610.3.peg.1360"/>
<name>A0A0F5JL54_9BACT</name>
<dbReference type="RefSeq" id="WP_028727132.1">
    <property type="nucleotide sequence ID" value="NZ_AUAE01000012.1"/>
</dbReference>
<dbReference type="STRING" id="1203610.HMPREF1536_01331"/>
<dbReference type="EMBL" id="AQHW01000009">
    <property type="protein sequence ID" value="KKB58454.1"/>
    <property type="molecule type" value="Genomic_DNA"/>
</dbReference>
<dbReference type="AlphaFoldDB" id="A0A0F5JL54"/>
<evidence type="ECO:0000313" key="1">
    <source>
        <dbReference type="EMBL" id="KKB58454.1"/>
    </source>
</evidence>